<dbReference type="PANTHER" id="PTHR30514">
    <property type="entry name" value="GLUCOKINASE"/>
    <property type="match status" value="1"/>
</dbReference>
<dbReference type="InterPro" id="IPR036388">
    <property type="entry name" value="WH-like_DNA-bd_sf"/>
</dbReference>
<dbReference type="RefSeq" id="WP_344937076.1">
    <property type="nucleotide sequence ID" value="NZ_BAAAZR010000002.1"/>
</dbReference>
<protein>
    <submittedName>
        <fullName evidence="2">MurR/RpiR family transcriptional regulator</fullName>
    </submittedName>
</protein>
<comment type="caution">
    <text evidence="2">The sequence shown here is derived from an EMBL/GenBank/DDBJ whole genome shotgun (WGS) entry which is preliminary data.</text>
</comment>
<dbReference type="PANTHER" id="PTHR30514:SF18">
    <property type="entry name" value="RPIR-FAMILY TRANSCRIPTIONAL REGULATOR"/>
    <property type="match status" value="1"/>
</dbReference>
<organism evidence="2 3">
    <name type="scientific">Sphaerisporangium flaviroseum</name>
    <dbReference type="NCBI Taxonomy" id="509199"/>
    <lineage>
        <taxon>Bacteria</taxon>
        <taxon>Bacillati</taxon>
        <taxon>Actinomycetota</taxon>
        <taxon>Actinomycetes</taxon>
        <taxon>Streptosporangiales</taxon>
        <taxon>Streptosporangiaceae</taxon>
        <taxon>Sphaerisporangium</taxon>
    </lineage>
</organism>
<dbReference type="SUPFAM" id="SSF53697">
    <property type="entry name" value="SIS domain"/>
    <property type="match status" value="1"/>
</dbReference>
<dbReference type="Proteomes" id="UP001500888">
    <property type="component" value="Unassembled WGS sequence"/>
</dbReference>
<dbReference type="InterPro" id="IPR000281">
    <property type="entry name" value="HTH_RpiR"/>
</dbReference>
<dbReference type="Pfam" id="PF01418">
    <property type="entry name" value="HTH_6"/>
    <property type="match status" value="1"/>
</dbReference>
<proteinExistence type="predicted"/>
<dbReference type="InterPro" id="IPR009057">
    <property type="entry name" value="Homeodomain-like_sf"/>
</dbReference>
<accession>A0ABP7HNQ1</accession>
<evidence type="ECO:0000313" key="3">
    <source>
        <dbReference type="Proteomes" id="UP001500888"/>
    </source>
</evidence>
<gene>
    <name evidence="2" type="ORF">GCM10022226_20230</name>
</gene>
<sequence>MSDPVNPGVAVASEEASRIAARLREIVEGHRLSPSQRRIARYLLERPHEAVFLNSIDIAEAVGISQPSVTRFAFALGFTGFPEFRDHLRAALRDGPALYAEPTELNPIQAMVNSELRNLELLRDALGDTRRLNEAAAALAASRPLPVIGLRVSAPLAHLFGYLAAKAHPDVRVIDTPGSTLEDGLSRAADSGAEWVLAFGLPRYPRELRDGLVWARRAGLRVVLVTDHSVGALAEHADVVLTAPVSSQFAFDSQAAPSVLCVALVHSMFYALPTREQASIEEFENSAAERRLFLPE</sequence>
<keyword evidence="3" id="KW-1185">Reference proteome</keyword>
<dbReference type="InterPro" id="IPR046348">
    <property type="entry name" value="SIS_dom_sf"/>
</dbReference>
<reference evidence="3" key="1">
    <citation type="journal article" date="2019" name="Int. J. Syst. Evol. Microbiol.">
        <title>The Global Catalogue of Microorganisms (GCM) 10K type strain sequencing project: providing services to taxonomists for standard genome sequencing and annotation.</title>
        <authorList>
            <consortium name="The Broad Institute Genomics Platform"/>
            <consortium name="The Broad Institute Genome Sequencing Center for Infectious Disease"/>
            <person name="Wu L."/>
            <person name="Ma J."/>
        </authorList>
    </citation>
    <scope>NUCLEOTIDE SEQUENCE [LARGE SCALE GENOMIC DNA]</scope>
    <source>
        <strain evidence="3">JCM 16908</strain>
    </source>
</reference>
<feature type="domain" description="HTH rpiR-type" evidence="1">
    <location>
        <begin position="19"/>
        <end position="95"/>
    </location>
</feature>
<dbReference type="PROSITE" id="PS51071">
    <property type="entry name" value="HTH_RPIR"/>
    <property type="match status" value="1"/>
</dbReference>
<evidence type="ECO:0000259" key="1">
    <source>
        <dbReference type="PROSITE" id="PS51071"/>
    </source>
</evidence>
<dbReference type="EMBL" id="BAAAZR010000002">
    <property type="protein sequence ID" value="GAA3800583.1"/>
    <property type="molecule type" value="Genomic_DNA"/>
</dbReference>
<dbReference type="InterPro" id="IPR047640">
    <property type="entry name" value="RpiR-like"/>
</dbReference>
<name>A0ABP7HNQ1_9ACTN</name>
<dbReference type="Gene3D" id="1.10.10.10">
    <property type="entry name" value="Winged helix-like DNA-binding domain superfamily/Winged helix DNA-binding domain"/>
    <property type="match status" value="1"/>
</dbReference>
<dbReference type="Gene3D" id="3.40.50.10490">
    <property type="entry name" value="Glucose-6-phosphate isomerase like protein, domain 1"/>
    <property type="match status" value="1"/>
</dbReference>
<evidence type="ECO:0000313" key="2">
    <source>
        <dbReference type="EMBL" id="GAA3800583.1"/>
    </source>
</evidence>
<dbReference type="SUPFAM" id="SSF46689">
    <property type="entry name" value="Homeodomain-like"/>
    <property type="match status" value="1"/>
</dbReference>